<name>W1YE62_9ZZZZ</name>
<sequence>MYDSSLNDNGFTFKELEQKIYKSACD</sequence>
<protein>
    <submittedName>
        <fullName evidence="1">Uncharacterized protein</fullName>
    </submittedName>
</protein>
<accession>W1YE62</accession>
<dbReference type="AlphaFoldDB" id="W1YE62"/>
<evidence type="ECO:0000313" key="1">
    <source>
        <dbReference type="EMBL" id="ETJ40772.1"/>
    </source>
</evidence>
<dbReference type="EMBL" id="AZMM01005304">
    <property type="protein sequence ID" value="ETJ40772.1"/>
    <property type="molecule type" value="Genomic_DNA"/>
</dbReference>
<feature type="non-terminal residue" evidence="1">
    <location>
        <position position="26"/>
    </location>
</feature>
<reference evidence="1" key="1">
    <citation type="submission" date="2013-12" db="EMBL/GenBank/DDBJ databases">
        <title>A Varibaculum cambriense genome reconstructed from a premature infant gut community with otherwise low bacterial novelty that shifts toward anaerobic metabolism during the third week of life.</title>
        <authorList>
            <person name="Brown C.T."/>
            <person name="Sharon I."/>
            <person name="Thomas B.C."/>
            <person name="Castelle C.J."/>
            <person name="Morowitz M.J."/>
            <person name="Banfield J.F."/>
        </authorList>
    </citation>
    <scope>NUCLEOTIDE SEQUENCE</scope>
</reference>
<proteinExistence type="predicted"/>
<organism evidence="1">
    <name type="scientific">human gut metagenome</name>
    <dbReference type="NCBI Taxonomy" id="408170"/>
    <lineage>
        <taxon>unclassified sequences</taxon>
        <taxon>metagenomes</taxon>
        <taxon>organismal metagenomes</taxon>
    </lineage>
</organism>
<gene>
    <name evidence="1" type="ORF">Q604_UNBC05304G0001</name>
</gene>
<comment type="caution">
    <text evidence="1">The sequence shown here is derived from an EMBL/GenBank/DDBJ whole genome shotgun (WGS) entry which is preliminary data.</text>
</comment>